<dbReference type="Proteomes" id="UP001172386">
    <property type="component" value="Unassembled WGS sequence"/>
</dbReference>
<accession>A0ACC2ZSC7</accession>
<name>A0ACC2ZSC7_9EURO</name>
<comment type="caution">
    <text evidence="1">The sequence shown here is derived from an EMBL/GenBank/DDBJ whole genome shotgun (WGS) entry which is preliminary data.</text>
</comment>
<keyword evidence="2" id="KW-1185">Reference proteome</keyword>
<gene>
    <name evidence="1" type="ORF">H2198_010225</name>
</gene>
<evidence type="ECO:0000313" key="1">
    <source>
        <dbReference type="EMBL" id="KAJ9650469.1"/>
    </source>
</evidence>
<reference evidence="1" key="1">
    <citation type="submission" date="2022-10" db="EMBL/GenBank/DDBJ databases">
        <title>Culturing micro-colonial fungi from biological soil crusts in the Mojave desert and describing Neophaeococcomyces mojavensis, and introducing the new genera and species Taxawa tesnikishii.</title>
        <authorList>
            <person name="Kurbessoian T."/>
            <person name="Stajich J.E."/>
        </authorList>
    </citation>
    <scope>NUCLEOTIDE SEQUENCE</scope>
    <source>
        <strain evidence="1">JES_112</strain>
    </source>
</reference>
<protein>
    <submittedName>
        <fullName evidence="1">Uncharacterized protein</fullName>
    </submittedName>
</protein>
<proteinExistence type="predicted"/>
<evidence type="ECO:0000313" key="2">
    <source>
        <dbReference type="Proteomes" id="UP001172386"/>
    </source>
</evidence>
<sequence length="184" mass="19812">MSSIRERLSQWSSCDVSNTYKWNEEAISDIGRLQIADGLSKLGHTHGGFLEGLTMFSPNLLDASTKIAGEVYTVKFVPKDDANSSKLKGNYVFAKGLGTTAGGAVCFPTATQVPVRFNSAHQEAWINPGDYIIADIDGVVLVPGSAAEKVLELVPGIVEADQKCAEAIKEGKSVEESFKEFRGR</sequence>
<organism evidence="1 2">
    <name type="scientific">Neophaeococcomyces mojaviensis</name>
    <dbReference type="NCBI Taxonomy" id="3383035"/>
    <lineage>
        <taxon>Eukaryota</taxon>
        <taxon>Fungi</taxon>
        <taxon>Dikarya</taxon>
        <taxon>Ascomycota</taxon>
        <taxon>Pezizomycotina</taxon>
        <taxon>Eurotiomycetes</taxon>
        <taxon>Chaetothyriomycetidae</taxon>
        <taxon>Chaetothyriales</taxon>
        <taxon>Chaetothyriales incertae sedis</taxon>
        <taxon>Neophaeococcomyces</taxon>
    </lineage>
</organism>
<dbReference type="EMBL" id="JAPDRQ010000338">
    <property type="protein sequence ID" value="KAJ9650469.1"/>
    <property type="molecule type" value="Genomic_DNA"/>
</dbReference>